<keyword evidence="2" id="KW-0449">Lipoprotein</keyword>
<accession>A0A842HEN5</accession>
<comment type="caution">
    <text evidence="2">The sequence shown here is derived from an EMBL/GenBank/DDBJ whole genome shotgun (WGS) entry which is preliminary data.</text>
</comment>
<protein>
    <submittedName>
        <fullName evidence="2">Outer membrane lipoprotein-sorting protein</fullName>
    </submittedName>
</protein>
<dbReference type="InterPro" id="IPR033399">
    <property type="entry name" value="TP_0789-like"/>
</dbReference>
<sequence>MTLTRIGIASLLLALVLPLTGFRKANYKKADEIMAELKQHQAAQSEVELIKMVIMDENDNVEVRELISAIKPDADGNLRYLIRFLSPEDISGVSLLTLEKPGEEEAEQYFYLPALGQPRQITGSQKNTPFMGSDFTFDDLRKENPEEFQYYRLLDEEIEGKEVYVIMSAPANIDISDRQDYASRLLYIDKDSYNILRIEFYNEGEKEPFKTFNGFDYGSHEIDGPTERPRRATMNSHATKTTSIMTVIKGRLNKPIPDEVFTVEALEDQTNGNEALLKILEAPQDAKTKS</sequence>
<dbReference type="Pfam" id="PF17131">
    <property type="entry name" value="LolA_like"/>
    <property type="match status" value="1"/>
</dbReference>
<proteinExistence type="predicted"/>
<reference evidence="2 3" key="1">
    <citation type="submission" date="2020-07" db="EMBL/GenBank/DDBJ databases">
        <authorList>
            <person name="Feng X."/>
        </authorList>
    </citation>
    <scope>NUCLEOTIDE SEQUENCE [LARGE SCALE GENOMIC DNA]</scope>
    <source>
        <strain evidence="2 3">JCM31066</strain>
    </source>
</reference>
<dbReference type="Proteomes" id="UP000546464">
    <property type="component" value="Unassembled WGS sequence"/>
</dbReference>
<keyword evidence="3" id="KW-1185">Reference proteome</keyword>
<organism evidence="2 3">
    <name type="scientific">Ruficoccus amylovorans</name>
    <dbReference type="NCBI Taxonomy" id="1804625"/>
    <lineage>
        <taxon>Bacteria</taxon>
        <taxon>Pseudomonadati</taxon>
        <taxon>Verrucomicrobiota</taxon>
        <taxon>Opitutia</taxon>
        <taxon>Puniceicoccales</taxon>
        <taxon>Cerasicoccaceae</taxon>
        <taxon>Ruficoccus</taxon>
    </lineage>
</organism>
<dbReference type="AlphaFoldDB" id="A0A842HEN5"/>
<dbReference type="RefSeq" id="WP_185675688.1">
    <property type="nucleotide sequence ID" value="NZ_JACHVB010000034.1"/>
</dbReference>
<name>A0A842HEN5_9BACT</name>
<gene>
    <name evidence="2" type="ORF">H5P28_10650</name>
</gene>
<evidence type="ECO:0000313" key="3">
    <source>
        <dbReference type="Proteomes" id="UP000546464"/>
    </source>
</evidence>
<evidence type="ECO:0000313" key="2">
    <source>
        <dbReference type="EMBL" id="MBC2594719.1"/>
    </source>
</evidence>
<evidence type="ECO:0000259" key="1">
    <source>
        <dbReference type="Pfam" id="PF17131"/>
    </source>
</evidence>
<dbReference type="EMBL" id="JACHVB010000034">
    <property type="protein sequence ID" value="MBC2594719.1"/>
    <property type="molecule type" value="Genomic_DNA"/>
</dbReference>
<dbReference type="Gene3D" id="2.50.20.10">
    <property type="entry name" value="Lipoprotein localisation LolA/LolB/LppX"/>
    <property type="match status" value="1"/>
</dbReference>
<dbReference type="CDD" id="cd16329">
    <property type="entry name" value="LolA_like"/>
    <property type="match status" value="1"/>
</dbReference>
<feature type="domain" description="Uncharacterized protein TP-0789" evidence="1">
    <location>
        <begin position="79"/>
        <end position="267"/>
    </location>
</feature>